<name>A0A8E2DLA3_9APHY</name>
<gene>
    <name evidence="3" type="ORF">OBBRIDRAFT_792396</name>
</gene>
<dbReference type="SUPFAM" id="SSF51556">
    <property type="entry name" value="Metallo-dependent hydrolases"/>
    <property type="match status" value="1"/>
</dbReference>
<dbReference type="Proteomes" id="UP000250043">
    <property type="component" value="Unassembled WGS sequence"/>
</dbReference>
<proteinExistence type="predicted"/>
<keyword evidence="4" id="KW-1185">Reference proteome</keyword>
<evidence type="ECO:0000259" key="2">
    <source>
        <dbReference type="Pfam" id="PF07969"/>
    </source>
</evidence>
<dbReference type="InterPro" id="IPR011059">
    <property type="entry name" value="Metal-dep_hydrolase_composite"/>
</dbReference>
<dbReference type="Gene3D" id="2.30.40.10">
    <property type="entry name" value="Urease, subunit C, domain 1"/>
    <property type="match status" value="1"/>
</dbReference>
<sequence length="635" mass="68330">MARRAMSSVKPPDAKRAPAAREGPSGGTPKPESQSRLPRLALTAAALAAAAFAYRRLGASSAALSSVPASYALCADQQKVYTVDSALPAVDCILVHRDRISATGTLEHVHAHWDVYQTELVNQFYGGEPKAKKPLTVVRAPPGSIVVPGLADAHAHLIEYGAKMELPLDTADSLDTLLDTIETHIRAHPELLADPDAWVTGMGWDQSRWRGWRGGLPHAADLATRPLLAARPLVLSRVDGHAFWLSPRAIERARAAAGGPLPDVPGGEVIRDDSGAETGVLLDEAMVLAPVPPRTDAQRLAYARLAVGDALAVGLTSVHDAMAGPNEVDTFAMMAEEGSLPIRVYAMRTIDEPSALLGPRLEDYGAAGRLNVRSVKLFTDGALGSWGAALLEPYSDNQNTSGIMRIGEKELYDLIKRLWDEGWGVNVHCIGDRANKAALDAFEKIIGDDVEEASRRRPRIEHAQIMRKEDIDRAGTLGVIASVQPTHATSDMWYAEDRLGPERIKGAYAYQSLLQASQSKILPLGSDFPVEGINPLLGFYAAVARLDVRGNSPHGDGGWYPAERLTRAQALKSMTLDAAYASFAEHELGSLERGKKADYVVLDTDIMDDDVPFAEILQTRVLATVVDGQIAYGAI</sequence>
<feature type="region of interest" description="Disordered" evidence="1">
    <location>
        <begin position="1"/>
        <end position="36"/>
    </location>
</feature>
<organism evidence="3 4">
    <name type="scientific">Obba rivulosa</name>
    <dbReference type="NCBI Taxonomy" id="1052685"/>
    <lineage>
        <taxon>Eukaryota</taxon>
        <taxon>Fungi</taxon>
        <taxon>Dikarya</taxon>
        <taxon>Basidiomycota</taxon>
        <taxon>Agaricomycotina</taxon>
        <taxon>Agaricomycetes</taxon>
        <taxon>Polyporales</taxon>
        <taxon>Gelatoporiaceae</taxon>
        <taxon>Obba</taxon>
    </lineage>
</organism>
<evidence type="ECO:0000313" key="4">
    <source>
        <dbReference type="Proteomes" id="UP000250043"/>
    </source>
</evidence>
<dbReference type="GO" id="GO:0016810">
    <property type="term" value="F:hydrolase activity, acting on carbon-nitrogen (but not peptide) bonds"/>
    <property type="evidence" value="ECO:0007669"/>
    <property type="project" value="InterPro"/>
</dbReference>
<dbReference type="InterPro" id="IPR032466">
    <property type="entry name" value="Metal_Hydrolase"/>
</dbReference>
<dbReference type="Pfam" id="PF07969">
    <property type="entry name" value="Amidohydro_3"/>
    <property type="match status" value="1"/>
</dbReference>
<feature type="domain" description="Amidohydrolase 3" evidence="2">
    <location>
        <begin position="143"/>
        <end position="632"/>
    </location>
</feature>
<evidence type="ECO:0000313" key="3">
    <source>
        <dbReference type="EMBL" id="OCH91347.1"/>
    </source>
</evidence>
<dbReference type="InterPro" id="IPR013108">
    <property type="entry name" value="Amidohydro_3"/>
</dbReference>
<dbReference type="PANTHER" id="PTHR22642:SF2">
    <property type="entry name" value="PROTEIN LONG AFTER FAR-RED 3"/>
    <property type="match status" value="1"/>
</dbReference>
<dbReference type="EMBL" id="KV722387">
    <property type="protein sequence ID" value="OCH91347.1"/>
    <property type="molecule type" value="Genomic_DNA"/>
</dbReference>
<dbReference type="OrthoDB" id="3501663at2759"/>
<reference evidence="3 4" key="1">
    <citation type="submission" date="2016-07" db="EMBL/GenBank/DDBJ databases">
        <title>Draft genome of the white-rot fungus Obba rivulosa 3A-2.</title>
        <authorList>
            <consortium name="DOE Joint Genome Institute"/>
            <person name="Miettinen O."/>
            <person name="Riley R."/>
            <person name="Acob R."/>
            <person name="Barry K."/>
            <person name="Cullen D."/>
            <person name="De Vries R."/>
            <person name="Hainaut M."/>
            <person name="Hatakka A."/>
            <person name="Henrissat B."/>
            <person name="Hilden K."/>
            <person name="Kuo R."/>
            <person name="Labutti K."/>
            <person name="Lipzen A."/>
            <person name="Makela M.R."/>
            <person name="Sandor L."/>
            <person name="Spatafora J.W."/>
            <person name="Grigoriev I.V."/>
            <person name="Hibbett D.S."/>
        </authorList>
    </citation>
    <scope>NUCLEOTIDE SEQUENCE [LARGE SCALE GENOMIC DNA]</scope>
    <source>
        <strain evidence="3 4">3A-2</strain>
    </source>
</reference>
<dbReference type="SUPFAM" id="SSF51338">
    <property type="entry name" value="Composite domain of metallo-dependent hydrolases"/>
    <property type="match status" value="1"/>
</dbReference>
<dbReference type="CDD" id="cd01300">
    <property type="entry name" value="YtcJ_like"/>
    <property type="match status" value="1"/>
</dbReference>
<evidence type="ECO:0000256" key="1">
    <source>
        <dbReference type="SAM" id="MobiDB-lite"/>
    </source>
</evidence>
<accession>A0A8E2DLA3</accession>
<dbReference type="PANTHER" id="PTHR22642">
    <property type="entry name" value="IMIDAZOLONEPROPIONASE"/>
    <property type="match status" value="1"/>
</dbReference>
<dbReference type="Gene3D" id="3.20.20.140">
    <property type="entry name" value="Metal-dependent hydrolases"/>
    <property type="match status" value="1"/>
</dbReference>
<dbReference type="InterPro" id="IPR033932">
    <property type="entry name" value="YtcJ-like"/>
</dbReference>
<dbReference type="Gene3D" id="3.10.310.70">
    <property type="match status" value="1"/>
</dbReference>
<protein>
    <recommendedName>
        <fullName evidence="2">Amidohydrolase 3 domain-containing protein</fullName>
    </recommendedName>
</protein>
<dbReference type="AlphaFoldDB" id="A0A8E2DLA3"/>